<name>A0ABW0WDN3_STRNO</name>
<evidence type="ECO:0000313" key="2">
    <source>
        <dbReference type="EMBL" id="MFC5655119.1"/>
    </source>
</evidence>
<keyword evidence="3" id="KW-1185">Reference proteome</keyword>
<reference evidence="3" key="1">
    <citation type="journal article" date="2019" name="Int. J. Syst. Evol. Microbiol.">
        <title>The Global Catalogue of Microorganisms (GCM) 10K type strain sequencing project: providing services to taxonomists for standard genome sequencing and annotation.</title>
        <authorList>
            <consortium name="The Broad Institute Genomics Platform"/>
            <consortium name="The Broad Institute Genome Sequencing Center for Infectious Disease"/>
            <person name="Wu L."/>
            <person name="Ma J."/>
        </authorList>
    </citation>
    <scope>NUCLEOTIDE SEQUENCE [LARGE SCALE GENOMIC DNA]</scope>
    <source>
        <strain evidence="3">KCTC 5701</strain>
    </source>
</reference>
<proteinExistence type="predicted"/>
<dbReference type="InterPro" id="IPR016039">
    <property type="entry name" value="Thiolase-like"/>
</dbReference>
<protein>
    <submittedName>
        <fullName evidence="2">Ketosynthase</fullName>
    </submittedName>
</protein>
<dbReference type="Gene3D" id="3.40.47.10">
    <property type="match status" value="1"/>
</dbReference>
<accession>A0ABW0WDN3</accession>
<comment type="caution">
    <text evidence="2">The sequence shown here is derived from an EMBL/GenBank/DDBJ whole genome shotgun (WGS) entry which is preliminary data.</text>
</comment>
<gene>
    <name evidence="2" type="ORF">ACFP3J_06395</name>
</gene>
<dbReference type="RefSeq" id="WP_344348243.1">
    <property type="nucleotide sequence ID" value="NZ_BAAASM010000014.1"/>
</dbReference>
<evidence type="ECO:0000256" key="1">
    <source>
        <dbReference type="SAM" id="MobiDB-lite"/>
    </source>
</evidence>
<dbReference type="Proteomes" id="UP001596065">
    <property type="component" value="Unassembled WGS sequence"/>
</dbReference>
<dbReference type="SUPFAM" id="SSF53901">
    <property type="entry name" value="Thiolase-like"/>
    <property type="match status" value="1"/>
</dbReference>
<evidence type="ECO:0000313" key="3">
    <source>
        <dbReference type="Proteomes" id="UP001596065"/>
    </source>
</evidence>
<organism evidence="2 3">
    <name type="scientific">Streptomyces nogalater</name>
    <dbReference type="NCBI Taxonomy" id="38314"/>
    <lineage>
        <taxon>Bacteria</taxon>
        <taxon>Bacillati</taxon>
        <taxon>Actinomycetota</taxon>
        <taxon>Actinomycetes</taxon>
        <taxon>Kitasatosporales</taxon>
        <taxon>Streptomycetaceae</taxon>
        <taxon>Streptomyces</taxon>
    </lineage>
</organism>
<sequence>MTSHSPTAPVRAWAGPDAPTVVRAGVSTSGPQGEVPPLPGFVRSPFAPLVHDAVRRCVGPPDSADSPVAGRGARTAIVLGSMACDAVTADIAGEKVARGGVAEPVLFHQTVTTAVLGVIARDYRITGPVTCVSSMTDPGAALLGSAELLLAAAEADQVLAILVELAPGPRTSAALTAAAEERVTAPVPDRDTAVAVLLRPSEGGPGSPLTDSPPPPATATARLLAYAAPTACRGVR</sequence>
<feature type="region of interest" description="Disordered" evidence="1">
    <location>
        <begin position="199"/>
        <end position="218"/>
    </location>
</feature>
<dbReference type="EMBL" id="JBHSOE010000007">
    <property type="protein sequence ID" value="MFC5655119.1"/>
    <property type="molecule type" value="Genomic_DNA"/>
</dbReference>